<accession>A0ACB6QAC7</accession>
<keyword evidence="2" id="KW-1185">Reference proteome</keyword>
<feature type="non-terminal residue" evidence="1">
    <location>
        <position position="1"/>
    </location>
</feature>
<evidence type="ECO:0000313" key="2">
    <source>
        <dbReference type="Proteomes" id="UP000799755"/>
    </source>
</evidence>
<feature type="non-terminal residue" evidence="1">
    <location>
        <position position="108"/>
    </location>
</feature>
<dbReference type="Proteomes" id="UP000799755">
    <property type="component" value="Unassembled WGS sequence"/>
</dbReference>
<comment type="caution">
    <text evidence="1">The sequence shown here is derived from an EMBL/GenBank/DDBJ whole genome shotgun (WGS) entry which is preliminary data.</text>
</comment>
<evidence type="ECO:0000313" key="1">
    <source>
        <dbReference type="EMBL" id="KAF2463862.1"/>
    </source>
</evidence>
<gene>
    <name evidence="1" type="ORF">BDR25DRAFT_204556</name>
</gene>
<reference evidence="1" key="1">
    <citation type="journal article" date="2020" name="Stud. Mycol.">
        <title>101 Dothideomycetes genomes: a test case for predicting lifestyles and emergence of pathogens.</title>
        <authorList>
            <person name="Haridas S."/>
            <person name="Albert R."/>
            <person name="Binder M."/>
            <person name="Bloem J."/>
            <person name="Labutti K."/>
            <person name="Salamov A."/>
            <person name="Andreopoulos B."/>
            <person name="Baker S."/>
            <person name="Barry K."/>
            <person name="Bills G."/>
            <person name="Bluhm B."/>
            <person name="Cannon C."/>
            <person name="Castanera R."/>
            <person name="Culley D."/>
            <person name="Daum C."/>
            <person name="Ezra D."/>
            <person name="Gonzalez J."/>
            <person name="Henrissat B."/>
            <person name="Kuo A."/>
            <person name="Liang C."/>
            <person name="Lipzen A."/>
            <person name="Lutzoni F."/>
            <person name="Magnuson J."/>
            <person name="Mondo S."/>
            <person name="Nolan M."/>
            <person name="Ohm R."/>
            <person name="Pangilinan J."/>
            <person name="Park H.-J."/>
            <person name="Ramirez L."/>
            <person name="Alfaro M."/>
            <person name="Sun H."/>
            <person name="Tritt A."/>
            <person name="Yoshinaga Y."/>
            <person name="Zwiers L.-H."/>
            <person name="Turgeon B."/>
            <person name="Goodwin S."/>
            <person name="Spatafora J."/>
            <person name="Crous P."/>
            <person name="Grigoriev I."/>
        </authorList>
    </citation>
    <scope>NUCLEOTIDE SEQUENCE</scope>
    <source>
        <strain evidence="1">ATCC 200398</strain>
    </source>
</reference>
<organism evidence="1 2">
    <name type="scientific">Lindgomyces ingoldianus</name>
    <dbReference type="NCBI Taxonomy" id="673940"/>
    <lineage>
        <taxon>Eukaryota</taxon>
        <taxon>Fungi</taxon>
        <taxon>Dikarya</taxon>
        <taxon>Ascomycota</taxon>
        <taxon>Pezizomycotina</taxon>
        <taxon>Dothideomycetes</taxon>
        <taxon>Pleosporomycetidae</taxon>
        <taxon>Pleosporales</taxon>
        <taxon>Lindgomycetaceae</taxon>
        <taxon>Lindgomyces</taxon>
    </lineage>
</organism>
<dbReference type="EMBL" id="MU003544">
    <property type="protein sequence ID" value="KAF2463862.1"/>
    <property type="molecule type" value="Genomic_DNA"/>
</dbReference>
<name>A0ACB6QAC7_9PLEO</name>
<proteinExistence type="predicted"/>
<protein>
    <submittedName>
        <fullName evidence="1">Uncharacterized protein</fullName>
    </submittedName>
</protein>
<sequence length="108" mass="12258">LIAKTNSPSFNSSKALNMLQTLYTINYRSKKAGLKAAAVDNEYLPAFFLDLLIVIGRPLRPITRPTDRFFDNITISFKNWRASYSAKHIHGLPFDLEHRTFRLGTAAT</sequence>